<keyword evidence="2" id="KW-1185">Reference proteome</keyword>
<organism evidence="1 2">
    <name type="scientific">Agrobacterium phage OLIVR1</name>
    <dbReference type="NCBI Taxonomy" id="2723769"/>
    <lineage>
        <taxon>Viruses</taxon>
        <taxon>Duplodnaviria</taxon>
        <taxon>Heunggongvirae</taxon>
        <taxon>Uroviricota</taxon>
        <taxon>Caudoviricetes</taxon>
        <taxon>Schitoviridae</taxon>
        <taxon>Oliverunavirus</taxon>
        <taxon>Oliverunavirus OLIVR1</taxon>
    </lineage>
</organism>
<evidence type="ECO:0000313" key="2">
    <source>
        <dbReference type="Proteomes" id="UP000671973"/>
    </source>
</evidence>
<accession>A0A858MU42</accession>
<protein>
    <submittedName>
        <fullName evidence="1">Uncharacterized protein</fullName>
    </submittedName>
</protein>
<name>A0A858MU42_9CAUD</name>
<dbReference type="EMBL" id="MT234338">
    <property type="protein sequence ID" value="QIW87270.1"/>
    <property type="molecule type" value="Genomic_DNA"/>
</dbReference>
<sequence length="30" mass="3467">MLTRRKTGWVSYASILASRGFKSHLNLLPY</sequence>
<proteinExistence type="predicted"/>
<gene>
    <name evidence="1" type="ORF">Ab1vBOLIVR1_gp75</name>
</gene>
<evidence type="ECO:0000313" key="1">
    <source>
        <dbReference type="EMBL" id="QIW87270.1"/>
    </source>
</evidence>
<reference evidence="1 2" key="1">
    <citation type="submission" date="2020-03" db="EMBL/GenBank/DDBJ databases">
        <authorList>
            <person name="Holtappels D."/>
            <person name="Bomans J.P.J."/>
            <person name="Lavigne R."/>
            <person name="Wagemans J."/>
        </authorList>
    </citation>
    <scope>NUCLEOTIDE SEQUENCE [LARGE SCALE GENOMIC DNA]</scope>
    <source>
        <strain evidence="1 2">OLIVR1</strain>
    </source>
</reference>
<dbReference type="Proteomes" id="UP000671973">
    <property type="component" value="Segment"/>
</dbReference>